<keyword evidence="1" id="KW-0479">Metal-binding</keyword>
<dbReference type="InterPro" id="IPR015877">
    <property type="entry name" value="MAT1_centre"/>
</dbReference>
<name>A0A6G0X3R4_9STRA</name>
<dbReference type="InterPro" id="IPR017907">
    <property type="entry name" value="Znf_RING_CS"/>
</dbReference>
<sequence length="304" mass="34368">MGVMDDDDLLAKCCVCGTSLDDDANVLNTTMKMKISKCGHRYCDRCVKLEFQHHREITCAKPGCGKLVKKSQLQDKTKEEQDFNKDVTIRKKVLKTYNKTGEDFNTLDEYNAYLEEVEDLIFDLLSEDDAVKDAANAKWKQYKQENALLISANDAKKAEEERRVLHVIDEQRRVADERRRLQLQEDNKFQADLERQKAQLMEVALGERDEKDVEQVQNPTTAIPIDQPLSAEMEAAMMGFQPGVFGGGPQPVPVHGGKKGQGAADSRQLRTTQQRAGGYDPQSSINRNVEEAWSGLFLRVGITR</sequence>
<reference evidence="7 8" key="1">
    <citation type="submission" date="2019-07" db="EMBL/GenBank/DDBJ databases">
        <title>Genomics analysis of Aphanomyces spp. identifies a new class of oomycete effector associated with host adaptation.</title>
        <authorList>
            <person name="Gaulin E."/>
        </authorList>
    </citation>
    <scope>NUCLEOTIDE SEQUENCE [LARGE SCALE GENOMIC DNA]</scope>
    <source>
        <strain evidence="7 8">ATCC 201684</strain>
    </source>
</reference>
<protein>
    <recommendedName>
        <fullName evidence="6">RING-type domain-containing protein</fullName>
    </recommendedName>
</protein>
<dbReference type="InterPro" id="IPR013083">
    <property type="entry name" value="Znf_RING/FYVE/PHD"/>
</dbReference>
<dbReference type="GO" id="GO:0006357">
    <property type="term" value="P:regulation of transcription by RNA polymerase II"/>
    <property type="evidence" value="ECO:0007669"/>
    <property type="project" value="TreeGrafter"/>
</dbReference>
<dbReference type="PANTHER" id="PTHR12683">
    <property type="entry name" value="CDK-ACTIVATING KINASE ASSEMBLY FACTOR MAT1"/>
    <property type="match status" value="1"/>
</dbReference>
<dbReference type="GO" id="GO:0006281">
    <property type="term" value="P:DNA repair"/>
    <property type="evidence" value="ECO:0007669"/>
    <property type="project" value="TreeGrafter"/>
</dbReference>
<dbReference type="GO" id="GO:0005675">
    <property type="term" value="C:transcription factor TFIIH holo complex"/>
    <property type="evidence" value="ECO:0007669"/>
    <property type="project" value="TreeGrafter"/>
</dbReference>
<evidence type="ECO:0000256" key="5">
    <source>
        <dbReference type="SAM" id="MobiDB-lite"/>
    </source>
</evidence>
<dbReference type="Gene3D" id="3.30.40.10">
    <property type="entry name" value="Zinc/RING finger domain, C3HC4 (zinc finger)"/>
    <property type="match status" value="1"/>
</dbReference>
<dbReference type="VEuPathDB" id="FungiDB:AeMF1_010663"/>
<evidence type="ECO:0000256" key="4">
    <source>
        <dbReference type="PROSITE-ProRule" id="PRU00175"/>
    </source>
</evidence>
<dbReference type="PROSITE" id="PS50089">
    <property type="entry name" value="ZF_RING_2"/>
    <property type="match status" value="1"/>
</dbReference>
<dbReference type="GO" id="GO:0008270">
    <property type="term" value="F:zinc ion binding"/>
    <property type="evidence" value="ECO:0007669"/>
    <property type="project" value="UniProtKB-KW"/>
</dbReference>
<gene>
    <name evidence="7" type="ORF">Ae201684_008775</name>
</gene>
<feature type="region of interest" description="Disordered" evidence="5">
    <location>
        <begin position="249"/>
        <end position="283"/>
    </location>
</feature>
<dbReference type="CDD" id="cd16449">
    <property type="entry name" value="RING-HC"/>
    <property type="match status" value="1"/>
</dbReference>
<evidence type="ECO:0000256" key="2">
    <source>
        <dbReference type="ARBA" id="ARBA00022771"/>
    </source>
</evidence>
<evidence type="ECO:0000259" key="6">
    <source>
        <dbReference type="PROSITE" id="PS50089"/>
    </source>
</evidence>
<dbReference type="PROSITE" id="PS00518">
    <property type="entry name" value="ZF_RING_1"/>
    <property type="match status" value="1"/>
</dbReference>
<organism evidence="7 8">
    <name type="scientific">Aphanomyces euteiches</name>
    <dbReference type="NCBI Taxonomy" id="100861"/>
    <lineage>
        <taxon>Eukaryota</taxon>
        <taxon>Sar</taxon>
        <taxon>Stramenopiles</taxon>
        <taxon>Oomycota</taxon>
        <taxon>Saprolegniomycetes</taxon>
        <taxon>Saprolegniales</taxon>
        <taxon>Verrucalvaceae</taxon>
        <taxon>Aphanomyces</taxon>
    </lineage>
</organism>
<dbReference type="Proteomes" id="UP000481153">
    <property type="component" value="Unassembled WGS sequence"/>
</dbReference>
<keyword evidence="2 4" id="KW-0863">Zinc-finger</keyword>
<evidence type="ECO:0000313" key="8">
    <source>
        <dbReference type="Proteomes" id="UP000481153"/>
    </source>
</evidence>
<dbReference type="Pfam" id="PF06391">
    <property type="entry name" value="MAT1"/>
    <property type="match status" value="1"/>
</dbReference>
<dbReference type="PANTHER" id="PTHR12683:SF13">
    <property type="entry name" value="CDK-ACTIVATING KINASE ASSEMBLY FACTOR MAT1"/>
    <property type="match status" value="1"/>
</dbReference>
<dbReference type="SUPFAM" id="SSF57850">
    <property type="entry name" value="RING/U-box"/>
    <property type="match status" value="1"/>
</dbReference>
<evidence type="ECO:0000256" key="3">
    <source>
        <dbReference type="ARBA" id="ARBA00022833"/>
    </source>
</evidence>
<dbReference type="InterPro" id="IPR001841">
    <property type="entry name" value="Znf_RING"/>
</dbReference>
<dbReference type="FunFam" id="3.30.40.10:FF:000572">
    <property type="entry name" value="CDK-activating kinase assembly factor MAT1"/>
    <property type="match status" value="1"/>
</dbReference>
<evidence type="ECO:0000313" key="7">
    <source>
        <dbReference type="EMBL" id="KAF0734532.1"/>
    </source>
</evidence>
<dbReference type="AlphaFoldDB" id="A0A6G0X3R4"/>
<comment type="caution">
    <text evidence="7">The sequence shown here is derived from an EMBL/GenBank/DDBJ whole genome shotgun (WGS) entry which is preliminary data.</text>
</comment>
<keyword evidence="3" id="KW-0862">Zinc</keyword>
<dbReference type="EMBL" id="VJMJ01000111">
    <property type="protein sequence ID" value="KAF0734532.1"/>
    <property type="molecule type" value="Genomic_DNA"/>
</dbReference>
<feature type="domain" description="RING-type" evidence="6">
    <location>
        <begin position="13"/>
        <end position="59"/>
    </location>
</feature>
<evidence type="ECO:0000256" key="1">
    <source>
        <dbReference type="ARBA" id="ARBA00022723"/>
    </source>
</evidence>
<keyword evidence="8" id="KW-1185">Reference proteome</keyword>
<accession>A0A6G0X3R4</accession>
<feature type="compositionally biased region" description="Polar residues" evidence="5">
    <location>
        <begin position="269"/>
        <end position="283"/>
    </location>
</feature>
<proteinExistence type="predicted"/>